<evidence type="ECO:0000313" key="6">
    <source>
        <dbReference type="EMBL" id="RMO46464.1"/>
    </source>
</evidence>
<feature type="domain" description="Large polyvalent protein-associated" evidence="5">
    <location>
        <begin position="364"/>
        <end position="454"/>
    </location>
</feature>
<gene>
    <name evidence="6" type="ORF">ALQ41_102049</name>
</gene>
<dbReference type="Gene3D" id="3.30.930.30">
    <property type="match status" value="1"/>
</dbReference>
<feature type="region of interest" description="Disordered" evidence="3">
    <location>
        <begin position="539"/>
        <end position="591"/>
    </location>
</feature>
<proteinExistence type="inferred from homology"/>
<evidence type="ECO:0008006" key="8">
    <source>
        <dbReference type="Google" id="ProtNLM"/>
    </source>
</evidence>
<feature type="domain" description="MobA/MobL protein" evidence="4">
    <location>
        <begin position="62"/>
        <end position="250"/>
    </location>
</feature>
<comment type="caution">
    <text evidence="6">The sequence shown here is derived from an EMBL/GenBank/DDBJ whole genome shotgun (WGS) entry which is preliminary data.</text>
</comment>
<accession>A0A3M3VM69</accession>
<dbReference type="AlphaFoldDB" id="A0A3M3VM69"/>
<organism evidence="6 7">
    <name type="scientific">Pseudomonas savastanoi pv. glycinea</name>
    <name type="common">Pseudomonas syringae pv. glycinea</name>
    <dbReference type="NCBI Taxonomy" id="318"/>
    <lineage>
        <taxon>Bacteria</taxon>
        <taxon>Pseudomonadati</taxon>
        <taxon>Pseudomonadota</taxon>
        <taxon>Gammaproteobacteria</taxon>
        <taxon>Pseudomonadales</taxon>
        <taxon>Pseudomonadaceae</taxon>
        <taxon>Pseudomonas</taxon>
    </lineage>
</organism>
<name>A0A3M3VM69_PSESG</name>
<protein>
    <recommendedName>
        <fullName evidence="8">Mobilization protein</fullName>
    </recommendedName>
</protein>
<dbReference type="EMBL" id="RBPT01000216">
    <property type="protein sequence ID" value="RMO46464.1"/>
    <property type="molecule type" value="Genomic_DNA"/>
</dbReference>
<feature type="compositionally biased region" description="Basic and acidic residues" evidence="3">
    <location>
        <begin position="540"/>
        <end position="574"/>
    </location>
</feature>
<evidence type="ECO:0000313" key="7">
    <source>
        <dbReference type="Proteomes" id="UP000280599"/>
    </source>
</evidence>
<dbReference type="Pfam" id="PF18821">
    <property type="entry name" value="LPD7"/>
    <property type="match status" value="1"/>
</dbReference>
<dbReference type="NCBIfam" id="NF041496">
    <property type="entry name" value="MobQ"/>
    <property type="match status" value="1"/>
</dbReference>
<sequence>MNYTLELSLARTYPCRTRAHLCKLRLRAVSYADKSKSKERRIEEKMALYSVSVKTVGRSSGRSSTAAAAYRNAQRIVNERTGEIHDYRRRKGVDYVQAFAPEGVVPIASAVLWNQAEAAEVRKNANVAREVLVALPHELDQMQRRDLAKTIAQSLADRYGTAGTLAIHLPDREGDNRNHHAHILMTTRRLNADGQLGEKTRELDDLKQRGPLEVEWIREMIEVRTNHALERAGIDSRVDRRSLKAQHLAALAAGDEVRAVQLNRPATVHEGPRVTQIRRESVRAGRAPLGALDRVSANDAIRQLVTDKTELGLVTAKILNFEKARQAQRLTDSFWRAPPLPEGYREQRTVSHLDKEALLARLSWETQSDKGVLYRLSGEDAFIDRGLRLEMASGASQSDEKVVAALLTAVDYHRGHIELTGSEAFKSKTIALIARHQIEVTMRDPAQQALLDKARIDAAHEAADLEHERIVAAEMARQRVAIQGYQSERAYKEPKSEPESLDQLIAKGMAEARARVDLHKQIEAGKQQARQTARQWKAAQEGERRAEHERLQIEAAKHWREQEAAAELRRRQDEPQSPEPKPGRRGPTPGR</sequence>
<evidence type="ECO:0000259" key="4">
    <source>
        <dbReference type="Pfam" id="PF03389"/>
    </source>
</evidence>
<dbReference type="Pfam" id="PF03389">
    <property type="entry name" value="MobA_MobL"/>
    <property type="match status" value="1"/>
</dbReference>
<evidence type="ECO:0000256" key="1">
    <source>
        <dbReference type="ARBA" id="ARBA00010873"/>
    </source>
</evidence>
<dbReference type="Proteomes" id="UP000280599">
    <property type="component" value="Unassembled WGS sequence"/>
</dbReference>
<keyword evidence="2" id="KW-0184">Conjugation</keyword>
<evidence type="ECO:0000256" key="3">
    <source>
        <dbReference type="SAM" id="MobiDB-lite"/>
    </source>
</evidence>
<reference evidence="6 7" key="1">
    <citation type="submission" date="2018-08" db="EMBL/GenBank/DDBJ databases">
        <title>Recombination of ecologically and evolutionarily significant loci maintains genetic cohesion in the Pseudomonas syringae species complex.</title>
        <authorList>
            <person name="Dillon M."/>
            <person name="Thakur S."/>
            <person name="Almeida R.N.D."/>
            <person name="Weir B.S."/>
            <person name="Guttman D.S."/>
        </authorList>
    </citation>
    <scope>NUCLEOTIDE SEQUENCE [LARGE SCALE GENOMIC DNA]</scope>
    <source>
        <strain evidence="6 7">ICMP 867</strain>
    </source>
</reference>
<evidence type="ECO:0000259" key="5">
    <source>
        <dbReference type="Pfam" id="PF18821"/>
    </source>
</evidence>
<dbReference type="InterPro" id="IPR040677">
    <property type="entry name" value="LPD7"/>
</dbReference>
<evidence type="ECO:0000256" key="2">
    <source>
        <dbReference type="ARBA" id="ARBA00022971"/>
    </source>
</evidence>
<dbReference type="InterPro" id="IPR005053">
    <property type="entry name" value="MobA_MobL"/>
</dbReference>
<comment type="similarity">
    <text evidence="1">Belongs to the MobA/MobL family.</text>
</comment>